<feature type="binding site" evidence="1">
    <location>
        <position position="57"/>
    </location>
    <ligand>
        <name>ATP</name>
        <dbReference type="ChEBI" id="CHEBI:30616"/>
    </ligand>
</feature>
<dbReference type="Proteomes" id="UP000018888">
    <property type="component" value="Unassembled WGS sequence"/>
</dbReference>
<dbReference type="PROSITE" id="PS50011">
    <property type="entry name" value="PROTEIN_KINASE_DOM"/>
    <property type="match status" value="1"/>
</dbReference>
<dbReference type="InterPro" id="IPR006597">
    <property type="entry name" value="Sel1-like"/>
</dbReference>
<dbReference type="InterPro" id="IPR001245">
    <property type="entry name" value="Ser-Thr/Tyr_kinase_cat_dom"/>
</dbReference>
<name>A0A2P4P670_RHIID</name>
<keyword evidence="1" id="KW-0547">Nucleotide-binding</keyword>
<reference evidence="3 4" key="1">
    <citation type="journal article" date="2013" name="Proc. Natl. Acad. Sci. U.S.A.">
        <title>Genome of an arbuscular mycorrhizal fungus provides insight into the oldest plant symbiosis.</title>
        <authorList>
            <person name="Tisserant E."/>
            <person name="Malbreil M."/>
            <person name="Kuo A."/>
            <person name="Kohler A."/>
            <person name="Symeonidi A."/>
            <person name="Balestrini R."/>
            <person name="Charron P."/>
            <person name="Duensing N."/>
            <person name="Frei Dit Frey N."/>
            <person name="Gianinazzi-Pearson V."/>
            <person name="Gilbert L.B."/>
            <person name="Handa Y."/>
            <person name="Herr J.R."/>
            <person name="Hijri M."/>
            <person name="Koul R."/>
            <person name="Kawaguchi M."/>
            <person name="Krajinski F."/>
            <person name="Lammers P.J."/>
            <person name="Masclaux F.G."/>
            <person name="Murat C."/>
            <person name="Morin E."/>
            <person name="Ndikumana S."/>
            <person name="Pagni M."/>
            <person name="Petitpierre D."/>
            <person name="Requena N."/>
            <person name="Rosikiewicz P."/>
            <person name="Riley R."/>
            <person name="Saito K."/>
            <person name="San Clemente H."/>
            <person name="Shapiro H."/>
            <person name="van Tuinen D."/>
            <person name="Becard G."/>
            <person name="Bonfante P."/>
            <person name="Paszkowski U."/>
            <person name="Shachar-Hill Y.Y."/>
            <person name="Tuskan G.A."/>
            <person name="Young P.W."/>
            <person name="Sanders I.R."/>
            <person name="Henrissat B."/>
            <person name="Rensing S.A."/>
            <person name="Grigoriev I.V."/>
            <person name="Corradi N."/>
            <person name="Roux C."/>
            <person name="Martin F."/>
        </authorList>
    </citation>
    <scope>NUCLEOTIDE SEQUENCE [LARGE SCALE GENOMIC DNA]</scope>
    <source>
        <strain evidence="3 4">DAOM 197198</strain>
    </source>
</reference>
<dbReference type="PROSITE" id="PS00107">
    <property type="entry name" value="PROTEIN_KINASE_ATP"/>
    <property type="match status" value="1"/>
</dbReference>
<sequence>MNNTISTKYCVEEAISKKIVKYYEYDNFNNIEEIGIGSFGRVFRANYKNSQHYLALKSFFNFNEFTLEKIVHELKRQRDVNVHHNVIRFYGITILNSENEIDQSNNYLLVMEYANGGNLRNYYLKKNFDVLTWNDKCNLAYQLTCAISFLYDDDIVHSDLHSCNILVHQNSIKLADFGLSKEIDIVSKSHTKSFNMIPYIDPKKFNIESYSLNKKSDVYSVGVLLWEILSGKPPFEDESDVNLAVRILKGLREKIIPNTSIDYEKLYTECWDGEPDNRPPMNEVVKRLKTIVYQRNENIDNITYQISNANSTSLNEESLINHTLTNSTVDEDLCEIVNDILMKICEITNEGKEQPYLFLDYLNNFDINVEEIRKKILNNQNNPNFIFLLGYFSYLGIETIKNDEKAFRLFINASEQDHLLAQYYVGKCYEFGIGTVKDEKLAFKYLEKFINRDYSTGQLKIIQYYDKETDIKKDFRIAFHWYEEAARNGNVIAMRNLGLLYLNGNVIDKDYQKAFELFRKSADGEYLGVIIMLGYCYYYGIGTKVNFKNAFQLFKESANLGHKIAQCNLAFMYEIGKGVKKNINQAIYWYEKSAEQGNLIAQFQLDKFEKIKKKKENSSWKIILKYIQYFTVLL</sequence>
<proteinExistence type="predicted"/>
<evidence type="ECO:0000256" key="1">
    <source>
        <dbReference type="PROSITE-ProRule" id="PRU10141"/>
    </source>
</evidence>
<dbReference type="Pfam" id="PF08238">
    <property type="entry name" value="Sel1"/>
    <property type="match status" value="6"/>
</dbReference>
<dbReference type="GO" id="GO:0005524">
    <property type="term" value="F:ATP binding"/>
    <property type="evidence" value="ECO:0007669"/>
    <property type="project" value="UniProtKB-UniRule"/>
</dbReference>
<dbReference type="PANTHER" id="PTHR43628:SF1">
    <property type="entry name" value="CHITIN SYNTHASE REGULATORY FACTOR 2-RELATED"/>
    <property type="match status" value="1"/>
</dbReference>
<feature type="domain" description="Protein kinase" evidence="2">
    <location>
        <begin position="28"/>
        <end position="291"/>
    </location>
</feature>
<reference evidence="3 4" key="2">
    <citation type="journal article" date="2018" name="New Phytol.">
        <title>High intraspecific genome diversity in the model arbuscular mycorrhizal symbiont Rhizophagus irregularis.</title>
        <authorList>
            <person name="Chen E.C.H."/>
            <person name="Morin E."/>
            <person name="Beaudet D."/>
            <person name="Noel J."/>
            <person name="Yildirir G."/>
            <person name="Ndikumana S."/>
            <person name="Charron P."/>
            <person name="St-Onge C."/>
            <person name="Giorgi J."/>
            <person name="Kruger M."/>
            <person name="Marton T."/>
            <person name="Ropars J."/>
            <person name="Grigoriev I.V."/>
            <person name="Hainaut M."/>
            <person name="Henrissat B."/>
            <person name="Roux C."/>
            <person name="Martin F."/>
            <person name="Corradi N."/>
        </authorList>
    </citation>
    <scope>NUCLEOTIDE SEQUENCE [LARGE SCALE GENOMIC DNA]</scope>
    <source>
        <strain evidence="3 4">DAOM 197198</strain>
    </source>
</reference>
<dbReference type="SMART" id="SM00671">
    <property type="entry name" value="SEL1"/>
    <property type="match status" value="6"/>
</dbReference>
<dbReference type="GO" id="GO:0004672">
    <property type="term" value="F:protein kinase activity"/>
    <property type="evidence" value="ECO:0007669"/>
    <property type="project" value="InterPro"/>
</dbReference>
<dbReference type="Gene3D" id="1.25.40.10">
    <property type="entry name" value="Tetratricopeptide repeat domain"/>
    <property type="match status" value="1"/>
</dbReference>
<evidence type="ECO:0000313" key="3">
    <source>
        <dbReference type="EMBL" id="POG60882.1"/>
    </source>
</evidence>
<dbReference type="Gene3D" id="1.10.510.10">
    <property type="entry name" value="Transferase(Phosphotransferase) domain 1"/>
    <property type="match status" value="1"/>
</dbReference>
<dbReference type="InterPro" id="IPR011009">
    <property type="entry name" value="Kinase-like_dom_sf"/>
</dbReference>
<comment type="caution">
    <text evidence="3">The sequence shown here is derived from an EMBL/GenBank/DDBJ whole genome shotgun (WGS) entry which is preliminary data.</text>
</comment>
<keyword evidence="1" id="KW-0067">ATP-binding</keyword>
<dbReference type="InterPro" id="IPR000719">
    <property type="entry name" value="Prot_kinase_dom"/>
</dbReference>
<evidence type="ECO:0000313" key="4">
    <source>
        <dbReference type="Proteomes" id="UP000018888"/>
    </source>
</evidence>
<dbReference type="InterPro" id="IPR011990">
    <property type="entry name" value="TPR-like_helical_dom_sf"/>
</dbReference>
<keyword evidence="4" id="KW-1185">Reference proteome</keyword>
<dbReference type="SUPFAM" id="SSF56112">
    <property type="entry name" value="Protein kinase-like (PK-like)"/>
    <property type="match status" value="1"/>
</dbReference>
<protein>
    <submittedName>
        <fullName evidence="3">Kinase-like domain-containing protein</fullName>
    </submittedName>
</protein>
<dbReference type="SUPFAM" id="SSF81901">
    <property type="entry name" value="HCP-like"/>
    <property type="match status" value="2"/>
</dbReference>
<dbReference type="Pfam" id="PF07714">
    <property type="entry name" value="PK_Tyr_Ser-Thr"/>
    <property type="match status" value="1"/>
</dbReference>
<dbReference type="EMBL" id="AUPC02000366">
    <property type="protein sequence ID" value="POG60882.1"/>
    <property type="molecule type" value="Genomic_DNA"/>
</dbReference>
<dbReference type="PANTHER" id="PTHR43628">
    <property type="entry name" value="ACTIVATOR OF C KINASE PROTEIN 1-RELATED"/>
    <property type="match status" value="1"/>
</dbReference>
<dbReference type="AlphaFoldDB" id="A0A2P4P670"/>
<evidence type="ECO:0000259" key="2">
    <source>
        <dbReference type="PROSITE" id="PS50011"/>
    </source>
</evidence>
<dbReference type="InterPro" id="IPR017441">
    <property type="entry name" value="Protein_kinase_ATP_BS"/>
</dbReference>
<gene>
    <name evidence="3" type="ORF">GLOIN_2v1847344</name>
</gene>
<dbReference type="InterPro" id="IPR052945">
    <property type="entry name" value="Mitotic_Regulator"/>
</dbReference>
<dbReference type="VEuPathDB" id="FungiDB:RhiirFUN_021628"/>
<organism evidence="3 4">
    <name type="scientific">Rhizophagus irregularis (strain DAOM 181602 / DAOM 197198 / MUCL 43194)</name>
    <name type="common">Arbuscular mycorrhizal fungus</name>
    <name type="synonym">Glomus intraradices</name>
    <dbReference type="NCBI Taxonomy" id="747089"/>
    <lineage>
        <taxon>Eukaryota</taxon>
        <taxon>Fungi</taxon>
        <taxon>Fungi incertae sedis</taxon>
        <taxon>Mucoromycota</taxon>
        <taxon>Glomeromycotina</taxon>
        <taxon>Glomeromycetes</taxon>
        <taxon>Glomerales</taxon>
        <taxon>Glomeraceae</taxon>
        <taxon>Rhizophagus</taxon>
    </lineage>
</organism>
<dbReference type="PRINTS" id="PR00109">
    <property type="entry name" value="TYRKINASE"/>
</dbReference>
<accession>A0A2P4P670</accession>